<feature type="transmembrane region" description="Helical" evidence="1">
    <location>
        <begin position="5"/>
        <end position="24"/>
    </location>
</feature>
<dbReference type="AlphaFoldDB" id="A0A1I4L4E0"/>
<protein>
    <submittedName>
        <fullName evidence="2">Uncharacterized protein</fullName>
    </submittedName>
</protein>
<feature type="transmembrane region" description="Helical" evidence="1">
    <location>
        <begin position="30"/>
        <end position="52"/>
    </location>
</feature>
<feature type="transmembrane region" description="Helical" evidence="1">
    <location>
        <begin position="59"/>
        <end position="78"/>
    </location>
</feature>
<sequence length="147" mass="17166">MPVSLFCGFVFTFIFESGITLHWWAVKESFFPLINLPIFIYGAYFIGTIWIFKYTYGHFWLFLITNIILDYILIFFLIDWFIQRGAWEAYISYSQILLITTALAILIYGYQMWQEGATSLVSMSSVQPAMSKPLNENNQDESDSDSK</sequence>
<keyword evidence="3" id="KW-1185">Reference proteome</keyword>
<name>A0A1I4L4E0_9FIRM</name>
<keyword evidence="1" id="KW-0472">Membrane</keyword>
<proteinExistence type="predicted"/>
<dbReference type="Proteomes" id="UP000199520">
    <property type="component" value="Unassembled WGS sequence"/>
</dbReference>
<evidence type="ECO:0000313" key="3">
    <source>
        <dbReference type="Proteomes" id="UP000199520"/>
    </source>
</evidence>
<evidence type="ECO:0000313" key="2">
    <source>
        <dbReference type="EMBL" id="SFL85719.1"/>
    </source>
</evidence>
<keyword evidence="1" id="KW-1133">Transmembrane helix</keyword>
<gene>
    <name evidence="2" type="ORF">SAMN04490355_10221</name>
</gene>
<dbReference type="EMBL" id="FOTS01000022">
    <property type="protein sequence ID" value="SFL85719.1"/>
    <property type="molecule type" value="Genomic_DNA"/>
</dbReference>
<evidence type="ECO:0000256" key="1">
    <source>
        <dbReference type="SAM" id="Phobius"/>
    </source>
</evidence>
<keyword evidence="1" id="KW-0812">Transmembrane</keyword>
<reference evidence="3" key="1">
    <citation type="submission" date="2016-10" db="EMBL/GenBank/DDBJ databases">
        <authorList>
            <person name="Varghese N."/>
            <person name="Submissions S."/>
        </authorList>
    </citation>
    <scope>NUCLEOTIDE SEQUENCE [LARGE SCALE GENOMIC DNA]</scope>
    <source>
        <strain evidence="3">DSM 13327</strain>
    </source>
</reference>
<accession>A0A1I4L4E0</accession>
<dbReference type="RefSeq" id="WP_245754957.1">
    <property type="nucleotide sequence ID" value="NZ_FOTS01000022.1"/>
</dbReference>
<feature type="transmembrane region" description="Helical" evidence="1">
    <location>
        <begin position="90"/>
        <end position="110"/>
    </location>
</feature>
<organism evidence="2 3">
    <name type="scientific">Pelosinus propionicus DSM 13327</name>
    <dbReference type="NCBI Taxonomy" id="1123291"/>
    <lineage>
        <taxon>Bacteria</taxon>
        <taxon>Bacillati</taxon>
        <taxon>Bacillota</taxon>
        <taxon>Negativicutes</taxon>
        <taxon>Selenomonadales</taxon>
        <taxon>Sporomusaceae</taxon>
        <taxon>Pelosinus</taxon>
    </lineage>
</organism>